<accession>A0ABR8D4E4</accession>
<dbReference type="GO" id="GO:0016787">
    <property type="term" value="F:hydrolase activity"/>
    <property type="evidence" value="ECO:0007669"/>
    <property type="project" value="UniProtKB-KW"/>
</dbReference>
<name>A0ABR8D4E4_9NOST</name>
<sequence>MSHHDALIGEKIHLRRGVNLQVSHSPGVYPPMVFIHGGTGNRFNFRMQYEYALAQGWEVLAYDLAGNGQSSRYSRYSIRRHCRDLHRLLHRFGMQSPVLCCHSYGVPIGLEFVQHHQVRGIIAIAGGTHDLAPWWEIPLMKFMAWGGRYLLHLPGVQTINKFLSTSYRHSVMERFFTENPAPTDFDAYKSLEIFWNYNFFIRHPLPKNLHIPALIITAGKDPTFTAKMGDELTSHFDHGTHLHFADGGHLVMAECAELVNGAIANWLKQKVIPIQNSKFKIQN</sequence>
<dbReference type="PANTHER" id="PTHR43798">
    <property type="entry name" value="MONOACYLGLYCEROL LIPASE"/>
    <property type="match status" value="1"/>
</dbReference>
<dbReference type="PANTHER" id="PTHR43798:SF33">
    <property type="entry name" value="HYDROLASE, PUTATIVE (AFU_ORTHOLOGUE AFUA_2G14860)-RELATED"/>
    <property type="match status" value="1"/>
</dbReference>
<proteinExistence type="predicted"/>
<gene>
    <name evidence="2" type="ORF">H6G83_15815</name>
</gene>
<comment type="caution">
    <text evidence="2">The sequence shown here is derived from an EMBL/GenBank/DDBJ whole genome shotgun (WGS) entry which is preliminary data.</text>
</comment>
<dbReference type="RefSeq" id="WP_190473940.1">
    <property type="nucleotide sequence ID" value="NZ_JACJSG010000020.1"/>
</dbReference>
<dbReference type="SUPFAM" id="SSF53474">
    <property type="entry name" value="alpha/beta-Hydrolases"/>
    <property type="match status" value="1"/>
</dbReference>
<dbReference type="InterPro" id="IPR000073">
    <property type="entry name" value="AB_hydrolase_1"/>
</dbReference>
<dbReference type="Gene3D" id="3.40.50.1820">
    <property type="entry name" value="alpha/beta hydrolase"/>
    <property type="match status" value="1"/>
</dbReference>
<dbReference type="EMBL" id="JACJSG010000020">
    <property type="protein sequence ID" value="MBD2502059.1"/>
    <property type="molecule type" value="Genomic_DNA"/>
</dbReference>
<evidence type="ECO:0000313" key="3">
    <source>
        <dbReference type="Proteomes" id="UP000661112"/>
    </source>
</evidence>
<evidence type="ECO:0000313" key="2">
    <source>
        <dbReference type="EMBL" id="MBD2502059.1"/>
    </source>
</evidence>
<dbReference type="InterPro" id="IPR050266">
    <property type="entry name" value="AB_hydrolase_sf"/>
</dbReference>
<dbReference type="Pfam" id="PF00561">
    <property type="entry name" value="Abhydrolase_1"/>
    <property type="match status" value="1"/>
</dbReference>
<organism evidence="2 3">
    <name type="scientific">Anabaena azotica FACHB-119</name>
    <dbReference type="NCBI Taxonomy" id="947527"/>
    <lineage>
        <taxon>Bacteria</taxon>
        <taxon>Bacillati</taxon>
        <taxon>Cyanobacteriota</taxon>
        <taxon>Cyanophyceae</taxon>
        <taxon>Nostocales</taxon>
        <taxon>Nostocaceae</taxon>
        <taxon>Anabaena</taxon>
        <taxon>Anabaena azotica</taxon>
    </lineage>
</organism>
<reference evidence="2 3" key="1">
    <citation type="journal article" date="2020" name="ISME J.">
        <title>Comparative genomics reveals insights into cyanobacterial evolution and habitat adaptation.</title>
        <authorList>
            <person name="Chen M.Y."/>
            <person name="Teng W.K."/>
            <person name="Zhao L."/>
            <person name="Hu C.X."/>
            <person name="Zhou Y.K."/>
            <person name="Han B.P."/>
            <person name="Song L.R."/>
            <person name="Shu W.S."/>
        </authorList>
    </citation>
    <scope>NUCLEOTIDE SEQUENCE [LARGE SCALE GENOMIC DNA]</scope>
    <source>
        <strain evidence="2 3">FACHB-119</strain>
    </source>
</reference>
<feature type="domain" description="AB hydrolase-1" evidence="1">
    <location>
        <begin position="30"/>
        <end position="252"/>
    </location>
</feature>
<dbReference type="InterPro" id="IPR029058">
    <property type="entry name" value="AB_hydrolase_fold"/>
</dbReference>
<keyword evidence="3" id="KW-1185">Reference proteome</keyword>
<evidence type="ECO:0000259" key="1">
    <source>
        <dbReference type="Pfam" id="PF00561"/>
    </source>
</evidence>
<keyword evidence="2" id="KW-0378">Hydrolase</keyword>
<protein>
    <submittedName>
        <fullName evidence="2">Alpha/beta hydrolase</fullName>
    </submittedName>
</protein>
<dbReference type="Proteomes" id="UP000661112">
    <property type="component" value="Unassembled WGS sequence"/>
</dbReference>